<comment type="function">
    <text evidence="13">Endonuclease that resolves Holliday junction intermediates in genetic recombination. Cleaves mobile four-strand junctions by introducing symmetrical nicks in paired strands. Promotes annealing of linear ssDNA with homologous dsDNA. Required for DNA repair, homologous recombination and chromosome segregation.</text>
</comment>
<keyword evidence="10 13" id="KW-0234">DNA repair</keyword>
<proteinExistence type="inferred from homology"/>
<dbReference type="RefSeq" id="WP_191798968.1">
    <property type="nucleotide sequence ID" value="NZ_JACSQL010000002.1"/>
</dbReference>
<reference evidence="14 15" key="1">
    <citation type="submission" date="2020-08" db="EMBL/GenBank/DDBJ databases">
        <title>A Genomic Blueprint of the Chicken Gut Microbiome.</title>
        <authorList>
            <person name="Gilroy R."/>
            <person name="Ravi A."/>
            <person name="Getino M."/>
            <person name="Pursley I."/>
            <person name="Horton D.L."/>
            <person name="Alikhan N.-F."/>
            <person name="Baker D."/>
            <person name="Gharbi K."/>
            <person name="Hall N."/>
            <person name="Watson M."/>
            <person name="Adriaenssens E.M."/>
            <person name="Foster-Nyarko E."/>
            <person name="Jarju S."/>
            <person name="Secka A."/>
            <person name="Antonio M."/>
            <person name="Oren A."/>
            <person name="Chaudhuri R."/>
            <person name="La Ragione R.M."/>
            <person name="Hildebrand F."/>
            <person name="Pallen M.J."/>
        </authorList>
    </citation>
    <scope>NUCLEOTIDE SEQUENCE [LARGE SCALE GENOMIC DNA]</scope>
    <source>
        <strain evidence="14 15">Sa2BVA9</strain>
    </source>
</reference>
<feature type="site" description="Transition state stabilizer" evidence="13">
    <location>
        <position position="73"/>
    </location>
</feature>
<feature type="binding site" evidence="13">
    <location>
        <position position="58"/>
    </location>
    <ligand>
        <name>Mg(2+)</name>
        <dbReference type="ChEBI" id="CHEBI:18420"/>
    </ligand>
</feature>
<evidence type="ECO:0000256" key="2">
    <source>
        <dbReference type="ARBA" id="ARBA00022490"/>
    </source>
</evidence>
<dbReference type="InterPro" id="IPR011335">
    <property type="entry name" value="Restrct_endonuc-II-like"/>
</dbReference>
<organism evidence="14 15">
    <name type="scientific">Paenibacillus gallinarum</name>
    <dbReference type="NCBI Taxonomy" id="2762232"/>
    <lineage>
        <taxon>Bacteria</taxon>
        <taxon>Bacillati</taxon>
        <taxon>Bacillota</taxon>
        <taxon>Bacilli</taxon>
        <taxon>Bacillales</taxon>
        <taxon>Paenibacillaceae</taxon>
        <taxon>Paenibacillus</taxon>
    </lineage>
</organism>
<evidence type="ECO:0000256" key="8">
    <source>
        <dbReference type="ARBA" id="ARBA00022842"/>
    </source>
</evidence>
<evidence type="ECO:0000256" key="11">
    <source>
        <dbReference type="ARBA" id="ARBA00023447"/>
    </source>
</evidence>
<evidence type="ECO:0000256" key="3">
    <source>
        <dbReference type="ARBA" id="ARBA00022722"/>
    </source>
</evidence>
<evidence type="ECO:0000256" key="10">
    <source>
        <dbReference type="ARBA" id="ARBA00023204"/>
    </source>
</evidence>
<sequence length="191" mass="22064">MSTANRGMAFERLLDYSNQMYESKGIAVINKRPTPVKVIRKTYGKVTEGYFEKSSTVDYDGVYEGRAVMFEAKSTNEKLRFDLSNLHSHQYDYLKKCHQAGGIAFLMVDFRQQRKIYLLPFLTLKSYVESSKKGGRKSIRIEDFDVHAYEVSSGRVPVDYLKVIDNIWFTKEAIDAFQDTVLPFNQTPVLK</sequence>
<dbReference type="EMBL" id="JACSQL010000002">
    <property type="protein sequence ID" value="MBD7967727.1"/>
    <property type="molecule type" value="Genomic_DNA"/>
</dbReference>
<keyword evidence="2 13" id="KW-0963">Cytoplasm</keyword>
<comment type="catalytic activity">
    <reaction evidence="13">
        <text>Endonucleolytic cleavage at a junction such as a reciprocal single-stranded crossover between two homologous DNA duplexes (Holliday junction).</text>
        <dbReference type="EC" id="3.1.21.10"/>
    </reaction>
</comment>
<dbReference type="Proteomes" id="UP000608071">
    <property type="component" value="Unassembled WGS sequence"/>
</dbReference>
<accession>A0ABR8SW39</accession>
<feature type="binding site" evidence="13">
    <location>
        <position position="90"/>
    </location>
    <ligand>
        <name>Mg(2+)</name>
        <dbReference type="ChEBI" id="CHEBI:18420"/>
    </ligand>
</feature>
<evidence type="ECO:0000256" key="4">
    <source>
        <dbReference type="ARBA" id="ARBA00022723"/>
    </source>
</evidence>
<evidence type="ECO:0000256" key="9">
    <source>
        <dbReference type="ARBA" id="ARBA00023172"/>
    </source>
</evidence>
<comment type="caution">
    <text evidence="14">The sequence shown here is derived from an EMBL/GenBank/DDBJ whole genome shotgun (WGS) entry which is preliminary data.</text>
</comment>
<evidence type="ECO:0000256" key="5">
    <source>
        <dbReference type="ARBA" id="ARBA00022759"/>
    </source>
</evidence>
<evidence type="ECO:0000256" key="1">
    <source>
        <dbReference type="ARBA" id="ARBA00004496"/>
    </source>
</evidence>
<feature type="binding site" evidence="13">
    <location>
        <position position="71"/>
    </location>
    <ligand>
        <name>Mg(2+)</name>
        <dbReference type="ChEBI" id="CHEBI:18420"/>
    </ligand>
</feature>
<dbReference type="Gene3D" id="3.40.1350.10">
    <property type="match status" value="1"/>
</dbReference>
<comment type="subcellular location">
    <subcellularLocation>
        <location evidence="1 13">Cytoplasm</location>
    </subcellularLocation>
</comment>
<evidence type="ECO:0000313" key="14">
    <source>
        <dbReference type="EMBL" id="MBD7967727.1"/>
    </source>
</evidence>
<keyword evidence="15" id="KW-1185">Reference proteome</keyword>
<feature type="binding site" evidence="13">
    <location>
        <position position="56"/>
    </location>
    <ligand>
        <name>Mg(2+)</name>
        <dbReference type="ChEBI" id="CHEBI:18420"/>
    </ligand>
</feature>
<comment type="similarity">
    <text evidence="11 13">Belongs to the RecU family.</text>
</comment>
<evidence type="ECO:0000256" key="7">
    <source>
        <dbReference type="ARBA" id="ARBA00022801"/>
    </source>
</evidence>
<dbReference type="EC" id="3.1.21.10" evidence="13"/>
<dbReference type="Pfam" id="PF03838">
    <property type="entry name" value="RecU"/>
    <property type="match status" value="1"/>
</dbReference>
<dbReference type="PIRSF" id="PIRSF037785">
    <property type="entry name" value="RecU"/>
    <property type="match status" value="1"/>
</dbReference>
<dbReference type="CDD" id="cd22354">
    <property type="entry name" value="RecU-like"/>
    <property type="match status" value="1"/>
</dbReference>
<keyword evidence="5 13" id="KW-0255">Endonuclease</keyword>
<keyword evidence="4 13" id="KW-0479">Metal-binding</keyword>
<evidence type="ECO:0000256" key="12">
    <source>
        <dbReference type="ARBA" id="ARBA00029523"/>
    </source>
</evidence>
<keyword evidence="7 13" id="KW-0378">Hydrolase</keyword>
<keyword evidence="3 13" id="KW-0540">Nuclease</keyword>
<evidence type="ECO:0000313" key="15">
    <source>
        <dbReference type="Proteomes" id="UP000608071"/>
    </source>
</evidence>
<dbReference type="InterPro" id="IPR011856">
    <property type="entry name" value="tRNA_endonuc-like_dom_sf"/>
</dbReference>
<keyword evidence="8 13" id="KW-0460">Magnesium</keyword>
<dbReference type="HAMAP" id="MF_00130">
    <property type="entry name" value="RecU"/>
    <property type="match status" value="1"/>
</dbReference>
<comment type="cofactor">
    <cofactor evidence="13">
        <name>Mg(2+)</name>
        <dbReference type="ChEBI" id="CHEBI:18420"/>
    </cofactor>
    <text evidence="13">Binds 1 Mg(2+) ion per subunit.</text>
</comment>
<evidence type="ECO:0000256" key="6">
    <source>
        <dbReference type="ARBA" id="ARBA00022763"/>
    </source>
</evidence>
<name>A0ABR8SW39_9BACL</name>
<evidence type="ECO:0000256" key="13">
    <source>
        <dbReference type="HAMAP-Rule" id="MF_00130"/>
    </source>
</evidence>
<protein>
    <recommendedName>
        <fullName evidence="12 13">Holliday junction resolvase RecU</fullName>
        <ecNumber evidence="13">3.1.21.10</ecNumber>
    </recommendedName>
    <alternativeName>
        <fullName evidence="13">Recombination protein U homolog</fullName>
    </alternativeName>
</protein>
<keyword evidence="6 13" id="KW-0227">DNA damage</keyword>
<keyword evidence="9 13" id="KW-0233">DNA recombination</keyword>
<dbReference type="InterPro" id="IPR004612">
    <property type="entry name" value="Resolv_RecU"/>
</dbReference>
<gene>
    <name evidence="13" type="primary">recU</name>
    <name evidence="14" type="ORF">H9647_06615</name>
</gene>
<dbReference type="SUPFAM" id="SSF52980">
    <property type="entry name" value="Restriction endonuclease-like"/>
    <property type="match status" value="1"/>
</dbReference>